<dbReference type="Gene3D" id="3.40.50.300">
    <property type="entry name" value="P-loop containing nucleotide triphosphate hydrolases"/>
    <property type="match status" value="1"/>
</dbReference>
<sequence length="190" mass="21261">MKGVPRTVAVVGVPGTGKTTVCRILSGMVRHTYINYGELMLRVAGEWNLAETLEDLFKLPMDQQHLIWLEAAHRIRRLDYVLMDLHGLDRSPLGYLISLPVDIISPEIIVILESDPQSILGRRMADSKMRVRESLESLREHMEMLRTSMFVCSAVLGSVVSIVENHDPEEAALDILGIIDEAAWTGDTNP</sequence>
<proteinExistence type="predicted"/>
<dbReference type="InterPro" id="IPR027417">
    <property type="entry name" value="P-loop_NTPase"/>
</dbReference>
<evidence type="ECO:0000313" key="1">
    <source>
        <dbReference type="EMBL" id="REE26288.1"/>
    </source>
</evidence>
<keyword evidence="1" id="KW-0808">Transferase</keyword>
<name>A0A371NBF2_9EURY</name>
<organism evidence="1 2">
    <name type="scientific">Methanothermobacter defluvii</name>
    <dbReference type="NCBI Taxonomy" id="49339"/>
    <lineage>
        <taxon>Archaea</taxon>
        <taxon>Methanobacteriati</taxon>
        <taxon>Methanobacteriota</taxon>
        <taxon>Methanomada group</taxon>
        <taxon>Methanobacteria</taxon>
        <taxon>Methanobacteriales</taxon>
        <taxon>Methanobacteriaceae</taxon>
        <taxon>Methanothermobacter</taxon>
    </lineage>
</organism>
<dbReference type="EMBL" id="QREL01000002">
    <property type="protein sequence ID" value="REE26288.1"/>
    <property type="molecule type" value="Genomic_DNA"/>
</dbReference>
<comment type="caution">
    <text evidence="1">The sequence shown here is derived from an EMBL/GenBank/DDBJ whole genome shotgun (WGS) entry which is preliminary data.</text>
</comment>
<dbReference type="RefSeq" id="WP_115892597.1">
    <property type="nucleotide sequence ID" value="NZ_QREL01000002.1"/>
</dbReference>
<gene>
    <name evidence="1" type="ORF">C7452_1247</name>
</gene>
<reference evidence="1 2" key="1">
    <citation type="submission" date="2018-07" db="EMBL/GenBank/DDBJ databases">
        <title>Genomic Encyclopedia of Type Strains, Phase IV (KMG-IV): sequencing the most valuable type-strain genomes for metagenomic binning, comparative biology and taxonomic classification.</title>
        <authorList>
            <person name="Goeker M."/>
        </authorList>
    </citation>
    <scope>NUCLEOTIDE SEQUENCE [LARGE SCALE GENOMIC DNA]</scope>
    <source>
        <strain evidence="1 2">DSM 7466</strain>
    </source>
</reference>
<dbReference type="GO" id="GO:0016301">
    <property type="term" value="F:kinase activity"/>
    <property type="evidence" value="ECO:0007669"/>
    <property type="project" value="UniProtKB-KW"/>
</dbReference>
<protein>
    <submittedName>
        <fullName evidence="1">Adenylate kinase</fullName>
    </submittedName>
</protein>
<dbReference type="NCBIfam" id="NF003122">
    <property type="entry name" value="PRK04040.1"/>
    <property type="match status" value="1"/>
</dbReference>
<keyword evidence="2" id="KW-1185">Reference proteome</keyword>
<evidence type="ECO:0000313" key="2">
    <source>
        <dbReference type="Proteomes" id="UP000256864"/>
    </source>
</evidence>
<dbReference type="Proteomes" id="UP000256864">
    <property type="component" value="Unassembled WGS sequence"/>
</dbReference>
<keyword evidence="1" id="KW-0418">Kinase</keyword>
<dbReference type="SUPFAM" id="SSF52540">
    <property type="entry name" value="P-loop containing nucleoside triphosphate hydrolases"/>
    <property type="match status" value="1"/>
</dbReference>
<accession>A0A371NBF2</accession>
<dbReference type="AlphaFoldDB" id="A0A371NBF2"/>
<dbReference type="Pfam" id="PF13207">
    <property type="entry name" value="AAA_17"/>
    <property type="match status" value="1"/>
</dbReference>